<dbReference type="EMBL" id="GBHO01040008">
    <property type="protein sequence ID" value="JAG03596.1"/>
    <property type="molecule type" value="Transcribed_RNA"/>
</dbReference>
<dbReference type="AlphaFoldDB" id="A0A0A9W876"/>
<gene>
    <name evidence="1" type="primary">GEX1</name>
    <name evidence="1" type="ORF">CM83_10876</name>
    <name evidence="2" type="ORF">g.9493</name>
</gene>
<organism evidence="1">
    <name type="scientific">Lygus hesperus</name>
    <name type="common">Western plant bug</name>
    <dbReference type="NCBI Taxonomy" id="30085"/>
    <lineage>
        <taxon>Eukaryota</taxon>
        <taxon>Metazoa</taxon>
        <taxon>Ecdysozoa</taxon>
        <taxon>Arthropoda</taxon>
        <taxon>Hexapoda</taxon>
        <taxon>Insecta</taxon>
        <taxon>Pterygota</taxon>
        <taxon>Neoptera</taxon>
        <taxon>Paraneoptera</taxon>
        <taxon>Hemiptera</taxon>
        <taxon>Heteroptera</taxon>
        <taxon>Panheteroptera</taxon>
        <taxon>Cimicomorpha</taxon>
        <taxon>Miridae</taxon>
        <taxon>Mirini</taxon>
        <taxon>Lygus</taxon>
    </lineage>
</organism>
<reference evidence="1" key="1">
    <citation type="journal article" date="2014" name="PLoS ONE">
        <title>Transcriptome-Based Identification of ABC Transporters in the Western Tarnished Plant Bug Lygus hesperus.</title>
        <authorList>
            <person name="Hull J.J."/>
            <person name="Chaney K."/>
            <person name="Geib S.M."/>
            <person name="Fabrick J.A."/>
            <person name="Brent C.S."/>
            <person name="Walsh D."/>
            <person name="Lavine L.C."/>
        </authorList>
    </citation>
    <scope>NUCLEOTIDE SEQUENCE</scope>
</reference>
<reference evidence="1" key="2">
    <citation type="submission" date="2014-07" db="EMBL/GenBank/DDBJ databases">
        <authorList>
            <person name="Hull J."/>
        </authorList>
    </citation>
    <scope>NUCLEOTIDE SEQUENCE</scope>
</reference>
<accession>A0A0A9W876</accession>
<sequence length="112" mass="12733">MFSCAANITELQTDLQMNTVKRRGKSNATSKPQRDVSLFSFYFPSSFYDNATAVKQAKAKAEKTMKACLQALTDTHYNIFVQYRLHVDVLCAHIAEEVFHEKTHVTVNQLSL</sequence>
<dbReference type="EMBL" id="GDHC01011740">
    <property type="protein sequence ID" value="JAQ06889.1"/>
    <property type="molecule type" value="Transcribed_RNA"/>
</dbReference>
<protein>
    <submittedName>
        <fullName evidence="1">Protein GAMETE EXPRESSED 1</fullName>
    </submittedName>
</protein>
<name>A0A0A9W876_LYGHE</name>
<reference evidence="2" key="3">
    <citation type="journal article" date="2016" name="Gigascience">
        <title>De novo construction of an expanded transcriptome assembly for the western tarnished plant bug, Lygus hesperus.</title>
        <authorList>
            <person name="Tassone E.E."/>
            <person name="Geib S.M."/>
            <person name="Hall B."/>
            <person name="Fabrick J.A."/>
            <person name="Brent C.S."/>
            <person name="Hull J.J."/>
        </authorList>
    </citation>
    <scope>NUCLEOTIDE SEQUENCE</scope>
</reference>
<evidence type="ECO:0000313" key="1">
    <source>
        <dbReference type="EMBL" id="JAG03596.1"/>
    </source>
</evidence>
<evidence type="ECO:0000313" key="2">
    <source>
        <dbReference type="EMBL" id="JAQ06889.1"/>
    </source>
</evidence>
<proteinExistence type="predicted"/>